<dbReference type="InterPro" id="IPR004143">
    <property type="entry name" value="BPL_LPL_catalytic"/>
</dbReference>
<accession>A0A7S3E0V4</accession>
<dbReference type="InterPro" id="IPR053264">
    <property type="entry name" value="Lipoate-ligase_2_inactive"/>
</dbReference>
<name>A0A7S3E0V4_9CHLO</name>
<organism evidence="2">
    <name type="scientific">Chloropicon laureae</name>
    <dbReference type="NCBI Taxonomy" id="464258"/>
    <lineage>
        <taxon>Eukaryota</taxon>
        <taxon>Viridiplantae</taxon>
        <taxon>Chlorophyta</taxon>
        <taxon>Chloropicophyceae</taxon>
        <taxon>Chloropicales</taxon>
        <taxon>Chloropicaceae</taxon>
        <taxon>Chloropicon</taxon>
    </lineage>
</organism>
<dbReference type="Pfam" id="PF21948">
    <property type="entry name" value="LplA-B_cat"/>
    <property type="match status" value="1"/>
</dbReference>
<dbReference type="PANTHER" id="PTHR43506">
    <property type="entry name" value="BIOTIN/LIPOATE A/B PROTEIN LIGASE FAMILY"/>
    <property type="match status" value="1"/>
</dbReference>
<evidence type="ECO:0000259" key="1">
    <source>
        <dbReference type="PROSITE" id="PS51733"/>
    </source>
</evidence>
<dbReference type="PROSITE" id="PS51733">
    <property type="entry name" value="BPL_LPL_CATALYTIC"/>
    <property type="match status" value="1"/>
</dbReference>
<protein>
    <recommendedName>
        <fullName evidence="1">BPL/LPL catalytic domain-containing protein</fullName>
    </recommendedName>
</protein>
<dbReference type="InterPro" id="IPR045864">
    <property type="entry name" value="aa-tRNA-synth_II/BPL/LPL"/>
</dbReference>
<dbReference type="EMBL" id="HBHU01002049">
    <property type="protein sequence ID" value="CAE0010864.1"/>
    <property type="molecule type" value="Transcribed_RNA"/>
</dbReference>
<sequence length="244" mass="27973">MAKSPISVLKLSRHCVFDLLRLEEALLRTTRRTWCIINDGVPDPAVVMGISGKKENLVNVEETKRQGVKLIKRFTGGGTVVLDHNSILVSLICEAEHGPEVSLFPRPLMKWTETFYQPVFGPHGEFRLSETDYTFGERKFGGNAQYISKSRWLHHTSFLWDYDSEKMRCLKHPPKEPVYREKRSHEDFILRLSETMPSRGAFLDSVQDQLREYFDPHTVTLEQARSAADRGKGPALKSTKLIDL</sequence>
<dbReference type="Gene3D" id="3.30.930.10">
    <property type="entry name" value="Bira Bifunctional Protein, Domain 2"/>
    <property type="match status" value="1"/>
</dbReference>
<proteinExistence type="predicted"/>
<evidence type="ECO:0000313" key="2">
    <source>
        <dbReference type="EMBL" id="CAE0010864.1"/>
    </source>
</evidence>
<dbReference type="AlphaFoldDB" id="A0A7S3E0V4"/>
<dbReference type="SUPFAM" id="SSF55681">
    <property type="entry name" value="Class II aaRS and biotin synthetases"/>
    <property type="match status" value="1"/>
</dbReference>
<feature type="domain" description="BPL/LPL catalytic" evidence="1">
    <location>
        <begin position="31"/>
        <end position="218"/>
    </location>
</feature>
<gene>
    <name evidence="2" type="ORF">CLAU1311_LOCUS1328</name>
</gene>
<reference evidence="2" key="1">
    <citation type="submission" date="2021-01" db="EMBL/GenBank/DDBJ databases">
        <authorList>
            <person name="Corre E."/>
            <person name="Pelletier E."/>
            <person name="Niang G."/>
            <person name="Scheremetjew M."/>
            <person name="Finn R."/>
            <person name="Kale V."/>
            <person name="Holt S."/>
            <person name="Cochrane G."/>
            <person name="Meng A."/>
            <person name="Brown T."/>
            <person name="Cohen L."/>
        </authorList>
    </citation>
    <scope>NUCLEOTIDE SEQUENCE</scope>
    <source>
        <strain evidence="2">RCC856</strain>
    </source>
</reference>
<dbReference type="PANTHER" id="PTHR43506:SF1">
    <property type="entry name" value="BPL_LPL CATALYTIC DOMAIN-CONTAINING PROTEIN"/>
    <property type="match status" value="1"/>
</dbReference>